<keyword evidence="4" id="KW-1185">Reference proteome</keyword>
<evidence type="ECO:0000259" key="2">
    <source>
        <dbReference type="Pfam" id="PF02470"/>
    </source>
</evidence>
<dbReference type="InterPro" id="IPR003399">
    <property type="entry name" value="Mce/MlaD"/>
</dbReference>
<dbReference type="Pfam" id="PF02470">
    <property type="entry name" value="MlaD"/>
    <property type="match status" value="1"/>
</dbReference>
<evidence type="ECO:0000313" key="3">
    <source>
        <dbReference type="EMBL" id="SDT90535.1"/>
    </source>
</evidence>
<sequence>MSETRKPFWIGAFLLGGIALLAGALLLLGRDNWFSQPSDYVVYFTGALDGLDVGADVTYRGVKVGTVREIRLGYDRELKDVVIPVVLRLDPAVGRDGGSFDQMVERLVERRGLRAQLQTQSLLTGKSIVALDLFPGQPGYVRESSEIDLPAIPSVPSRVDQAADVLRELLGSLREMPLREMLTSANNTLQALERLSASPELQAGLSSLGQTLHNLEGLTQQLQRQLPPMLDNARQGSEELRAALGDIRLAVQGAQHTLEQMEGLAGDARRTLGPESELQFQMLKSLGELERAGKALQRTAESLEQHPESLIFGNKR</sequence>
<dbReference type="RefSeq" id="WP_090211633.1">
    <property type="nucleotide sequence ID" value="NZ_LT629780.1"/>
</dbReference>
<organism evidence="3 4">
    <name type="scientific">Geopseudomonas guangdongensis</name>
    <dbReference type="NCBI Taxonomy" id="1245526"/>
    <lineage>
        <taxon>Bacteria</taxon>
        <taxon>Pseudomonadati</taxon>
        <taxon>Pseudomonadota</taxon>
        <taxon>Gammaproteobacteria</taxon>
        <taxon>Pseudomonadales</taxon>
        <taxon>Pseudomonadaceae</taxon>
        <taxon>Geopseudomonas</taxon>
    </lineage>
</organism>
<feature type="transmembrane region" description="Helical" evidence="1">
    <location>
        <begin position="7"/>
        <end position="28"/>
    </location>
</feature>
<keyword evidence="1" id="KW-1133">Transmembrane helix</keyword>
<accession>A0A1H2E670</accession>
<evidence type="ECO:0000313" key="4">
    <source>
        <dbReference type="Proteomes" id="UP000243063"/>
    </source>
</evidence>
<keyword evidence="1" id="KW-0472">Membrane</keyword>
<reference evidence="4" key="1">
    <citation type="submission" date="2016-10" db="EMBL/GenBank/DDBJ databases">
        <authorList>
            <person name="Varghese N."/>
            <person name="Submissions S."/>
        </authorList>
    </citation>
    <scope>NUCLEOTIDE SEQUENCE [LARGE SCALE GENOMIC DNA]</scope>
    <source>
        <strain evidence="4">CCTCC 2012022</strain>
    </source>
</reference>
<feature type="domain" description="Mce/MlaD" evidence="2">
    <location>
        <begin position="38"/>
        <end position="132"/>
    </location>
</feature>
<dbReference type="PANTHER" id="PTHR33371">
    <property type="entry name" value="INTERMEMBRANE PHOSPHOLIPID TRANSPORT SYSTEM BINDING PROTEIN MLAD-RELATED"/>
    <property type="match status" value="1"/>
</dbReference>
<dbReference type="OrthoDB" id="9806984at2"/>
<name>A0A1H2E670_9GAMM</name>
<dbReference type="PANTHER" id="PTHR33371:SF4">
    <property type="entry name" value="INTERMEMBRANE PHOSPHOLIPID TRANSPORT SYSTEM BINDING PROTEIN MLAD"/>
    <property type="match status" value="1"/>
</dbReference>
<dbReference type="STRING" id="1245526.SAMN05216580_0328"/>
<protein>
    <submittedName>
        <fullName evidence="3">Paraquat-inducible protein B</fullName>
    </submittedName>
</protein>
<dbReference type="Proteomes" id="UP000243063">
    <property type="component" value="Chromosome I"/>
</dbReference>
<evidence type="ECO:0000256" key="1">
    <source>
        <dbReference type="SAM" id="Phobius"/>
    </source>
</evidence>
<dbReference type="EMBL" id="LT629780">
    <property type="protein sequence ID" value="SDT90535.1"/>
    <property type="molecule type" value="Genomic_DNA"/>
</dbReference>
<dbReference type="AlphaFoldDB" id="A0A1H2E670"/>
<gene>
    <name evidence="3" type="ORF">SAMN05216580_0328</name>
</gene>
<dbReference type="InterPro" id="IPR052336">
    <property type="entry name" value="MlaD_Phospholipid_Transporter"/>
</dbReference>
<proteinExistence type="predicted"/>
<keyword evidence="1" id="KW-0812">Transmembrane</keyword>